<feature type="region of interest" description="Disordered" evidence="1">
    <location>
        <begin position="194"/>
        <end position="216"/>
    </location>
</feature>
<name>A0ABY8FNW0_9SPHN</name>
<evidence type="ECO:0000313" key="2">
    <source>
        <dbReference type="EMBL" id="WFL76708.1"/>
    </source>
</evidence>
<accession>A0ABY8FNW0</accession>
<keyword evidence="3" id="KW-1185">Reference proteome</keyword>
<evidence type="ECO:0000313" key="3">
    <source>
        <dbReference type="Proteomes" id="UP001215827"/>
    </source>
</evidence>
<dbReference type="Proteomes" id="UP001215827">
    <property type="component" value="Chromosome"/>
</dbReference>
<reference evidence="2 3" key="1">
    <citation type="submission" date="2023-03" db="EMBL/GenBank/DDBJ databases">
        <title>Altererythrobacter sp. CAU 1644 isolated from sand.</title>
        <authorList>
            <person name="Kim W."/>
        </authorList>
    </citation>
    <scope>NUCLEOTIDE SEQUENCE [LARGE SCALE GENOMIC DNA]</scope>
    <source>
        <strain evidence="2 3">CAU 1644</strain>
    </source>
</reference>
<dbReference type="RefSeq" id="WP_278015469.1">
    <property type="nucleotide sequence ID" value="NZ_CP121106.1"/>
</dbReference>
<evidence type="ECO:0000256" key="1">
    <source>
        <dbReference type="SAM" id="MobiDB-lite"/>
    </source>
</evidence>
<dbReference type="EMBL" id="CP121106">
    <property type="protein sequence ID" value="WFL76708.1"/>
    <property type="molecule type" value="Genomic_DNA"/>
</dbReference>
<gene>
    <name evidence="2" type="ORF">P7228_11960</name>
</gene>
<protein>
    <submittedName>
        <fullName evidence="2">Uncharacterized protein</fullName>
    </submittedName>
</protein>
<proteinExistence type="predicted"/>
<sequence>MSVDPLEFIPGYVSPLTEKDHARIGRIAILWGQVEHFVEAILPHVTGLSWGELDAIKVTDKPIASKVDLLSQARNRVADEELCEQIREFCAAINETKVQRNHLFHGVWGWRATNRTKTVVPAARKSSNPEQPLKAAQLPSLEKKLCRCSRLGSDLVMHFHREGYRVKYTRYLHHDGHDIEAWLQQWTERNPLDDVDLDRSSSPGRLPYLEHPYPQK</sequence>
<organism evidence="2 3">
    <name type="scientific">Altererythrobacter arenosus</name>
    <dbReference type="NCBI Taxonomy" id="3032592"/>
    <lineage>
        <taxon>Bacteria</taxon>
        <taxon>Pseudomonadati</taxon>
        <taxon>Pseudomonadota</taxon>
        <taxon>Alphaproteobacteria</taxon>
        <taxon>Sphingomonadales</taxon>
        <taxon>Erythrobacteraceae</taxon>
        <taxon>Altererythrobacter</taxon>
    </lineage>
</organism>